<proteinExistence type="inferred from homology"/>
<dbReference type="SUPFAM" id="SSF53955">
    <property type="entry name" value="Lysozyme-like"/>
    <property type="match status" value="1"/>
</dbReference>
<evidence type="ECO:0000256" key="3">
    <source>
        <dbReference type="RuleBase" id="RU003788"/>
    </source>
</evidence>
<evidence type="ECO:0000256" key="1">
    <source>
        <dbReference type="ARBA" id="ARBA00022529"/>
    </source>
</evidence>
<comment type="similarity">
    <text evidence="3">Belongs to the glycosyl hydrolase 24 family.</text>
</comment>
<keyword evidence="1 3" id="KW-0929">Antimicrobial</keyword>
<dbReference type="PANTHER" id="PTHR38107">
    <property type="match status" value="1"/>
</dbReference>
<dbReference type="GO" id="GO:0003796">
    <property type="term" value="F:lysozyme activity"/>
    <property type="evidence" value="ECO:0007669"/>
    <property type="project" value="UniProtKB-EC"/>
</dbReference>
<dbReference type="GO" id="GO:0009253">
    <property type="term" value="P:peptidoglycan catabolic process"/>
    <property type="evidence" value="ECO:0007669"/>
    <property type="project" value="InterPro"/>
</dbReference>
<protein>
    <recommendedName>
        <fullName evidence="3">Lysozyme</fullName>
        <ecNumber evidence="3">3.2.1.17</ecNumber>
    </recommendedName>
</protein>
<dbReference type="GO" id="GO:0016998">
    <property type="term" value="P:cell wall macromolecule catabolic process"/>
    <property type="evidence" value="ECO:0007669"/>
    <property type="project" value="InterPro"/>
</dbReference>
<dbReference type="InterPro" id="IPR023347">
    <property type="entry name" value="Lysozyme_dom_sf"/>
</dbReference>
<accession>A0A6J7WCG6</accession>
<comment type="catalytic activity">
    <reaction evidence="3">
        <text>Hydrolysis of (1-&gt;4)-beta-linkages between N-acetylmuramic acid and N-acetyl-D-glucosamine residues in a peptidoglycan and between N-acetyl-D-glucosamine residues in chitodextrins.</text>
        <dbReference type="EC" id="3.2.1.17"/>
    </reaction>
</comment>
<dbReference type="Gene3D" id="1.10.530.40">
    <property type="match status" value="1"/>
</dbReference>
<dbReference type="GO" id="GO:0042742">
    <property type="term" value="P:defense response to bacterium"/>
    <property type="evidence" value="ECO:0007669"/>
    <property type="project" value="UniProtKB-KW"/>
</dbReference>
<dbReference type="GO" id="GO:0031640">
    <property type="term" value="P:killing of cells of another organism"/>
    <property type="evidence" value="ECO:0007669"/>
    <property type="project" value="UniProtKB-KW"/>
</dbReference>
<dbReference type="PANTHER" id="PTHR38107:SF3">
    <property type="entry name" value="LYSOZYME RRRD-RELATED"/>
    <property type="match status" value="1"/>
</dbReference>
<dbReference type="InterPro" id="IPR051018">
    <property type="entry name" value="Bacteriophage_GH24"/>
</dbReference>
<dbReference type="InterPro" id="IPR002196">
    <property type="entry name" value="Glyco_hydro_24"/>
</dbReference>
<evidence type="ECO:0000313" key="4">
    <source>
        <dbReference type="EMBL" id="CAB5178640.1"/>
    </source>
</evidence>
<reference evidence="4" key="1">
    <citation type="submission" date="2020-05" db="EMBL/GenBank/DDBJ databases">
        <authorList>
            <person name="Chiriac C."/>
            <person name="Salcher M."/>
            <person name="Ghai R."/>
            <person name="Kavagutti S V."/>
        </authorList>
    </citation>
    <scope>NUCLEOTIDE SEQUENCE</scope>
</reference>
<dbReference type="Pfam" id="PF00959">
    <property type="entry name" value="Phage_lysozyme"/>
    <property type="match status" value="1"/>
</dbReference>
<organism evidence="4">
    <name type="scientific">uncultured Caudovirales phage</name>
    <dbReference type="NCBI Taxonomy" id="2100421"/>
    <lineage>
        <taxon>Viruses</taxon>
        <taxon>Duplodnaviria</taxon>
        <taxon>Heunggongvirae</taxon>
        <taxon>Uroviricota</taxon>
        <taxon>Caudoviricetes</taxon>
        <taxon>Peduoviridae</taxon>
        <taxon>Maltschvirus</taxon>
        <taxon>Maltschvirus maltsch</taxon>
    </lineage>
</organism>
<gene>
    <name evidence="4" type="ORF">UFOVP157_21</name>
</gene>
<name>A0A6J7WCG6_9CAUD</name>
<keyword evidence="3" id="KW-0326">Glycosidase</keyword>
<keyword evidence="3" id="KW-0378">Hydrolase</keyword>
<keyword evidence="2 3" id="KW-0081">Bacteriolytic enzyme</keyword>
<sequence>MSEPKPQAKPVQKQETDPFKIVKPLLTENEGYKEKAYWDKVGKRWTIGNGLTYYPNGTKVKQGDTITKELNDKYVDLVLKERFDKLSKYPNWSKLNPNQQATLLDFSYNTGANWNTKDNEKLILGLTKPDKIATLPAVMASYRLADGQVSEGLVNRRERANKLFNTPYIPPAPVQQPVKPLAFSEAPLSELMIRGADGLPTLDTRPSNA</sequence>
<evidence type="ECO:0000256" key="2">
    <source>
        <dbReference type="ARBA" id="ARBA00022638"/>
    </source>
</evidence>
<dbReference type="InterPro" id="IPR023346">
    <property type="entry name" value="Lysozyme-like_dom_sf"/>
</dbReference>
<dbReference type="EC" id="3.2.1.17" evidence="3"/>
<dbReference type="EMBL" id="LR798206">
    <property type="protein sequence ID" value="CAB5178640.1"/>
    <property type="molecule type" value="Genomic_DNA"/>
</dbReference>